<keyword evidence="2" id="KW-1185">Reference proteome</keyword>
<evidence type="ECO:0000313" key="2">
    <source>
        <dbReference type="Proteomes" id="UP001289374"/>
    </source>
</evidence>
<evidence type="ECO:0000313" key="1">
    <source>
        <dbReference type="EMBL" id="KAK4393236.1"/>
    </source>
</evidence>
<organism evidence="1 2">
    <name type="scientific">Sesamum angolense</name>
    <dbReference type="NCBI Taxonomy" id="2727404"/>
    <lineage>
        <taxon>Eukaryota</taxon>
        <taxon>Viridiplantae</taxon>
        <taxon>Streptophyta</taxon>
        <taxon>Embryophyta</taxon>
        <taxon>Tracheophyta</taxon>
        <taxon>Spermatophyta</taxon>
        <taxon>Magnoliopsida</taxon>
        <taxon>eudicotyledons</taxon>
        <taxon>Gunneridae</taxon>
        <taxon>Pentapetalae</taxon>
        <taxon>asterids</taxon>
        <taxon>lamiids</taxon>
        <taxon>Lamiales</taxon>
        <taxon>Pedaliaceae</taxon>
        <taxon>Sesamum</taxon>
    </lineage>
</organism>
<dbReference type="AlphaFoldDB" id="A0AAE1WH63"/>
<reference evidence="1" key="2">
    <citation type="journal article" date="2024" name="Plant">
        <title>Genomic evolution and insights into agronomic trait innovations of Sesamum species.</title>
        <authorList>
            <person name="Miao H."/>
            <person name="Wang L."/>
            <person name="Qu L."/>
            <person name="Liu H."/>
            <person name="Sun Y."/>
            <person name="Le M."/>
            <person name="Wang Q."/>
            <person name="Wei S."/>
            <person name="Zheng Y."/>
            <person name="Lin W."/>
            <person name="Duan Y."/>
            <person name="Cao H."/>
            <person name="Xiong S."/>
            <person name="Wang X."/>
            <person name="Wei L."/>
            <person name="Li C."/>
            <person name="Ma Q."/>
            <person name="Ju M."/>
            <person name="Zhao R."/>
            <person name="Li G."/>
            <person name="Mu C."/>
            <person name="Tian Q."/>
            <person name="Mei H."/>
            <person name="Zhang T."/>
            <person name="Gao T."/>
            <person name="Zhang H."/>
        </authorList>
    </citation>
    <scope>NUCLEOTIDE SEQUENCE</scope>
    <source>
        <strain evidence="1">K16</strain>
    </source>
</reference>
<name>A0AAE1WH63_9LAMI</name>
<dbReference type="Pfam" id="PF20431">
    <property type="entry name" value="E_motif"/>
    <property type="match status" value="1"/>
</dbReference>
<comment type="caution">
    <text evidence="1">The sequence shown here is derived from an EMBL/GenBank/DDBJ whole genome shotgun (WGS) entry which is preliminary data.</text>
</comment>
<dbReference type="Pfam" id="PF20430">
    <property type="entry name" value="Eplus_motif"/>
    <property type="match status" value="1"/>
</dbReference>
<dbReference type="InterPro" id="IPR046960">
    <property type="entry name" value="PPR_At4g14850-like_plant"/>
</dbReference>
<proteinExistence type="predicted"/>
<reference evidence="1" key="1">
    <citation type="submission" date="2020-06" db="EMBL/GenBank/DDBJ databases">
        <authorList>
            <person name="Li T."/>
            <person name="Hu X."/>
            <person name="Zhang T."/>
            <person name="Song X."/>
            <person name="Zhang H."/>
            <person name="Dai N."/>
            <person name="Sheng W."/>
            <person name="Hou X."/>
            <person name="Wei L."/>
        </authorList>
    </citation>
    <scope>NUCLEOTIDE SEQUENCE</scope>
    <source>
        <strain evidence="1">K16</strain>
        <tissue evidence="1">Leaf</tissue>
    </source>
</reference>
<dbReference type="Proteomes" id="UP001289374">
    <property type="component" value="Unassembled WGS sequence"/>
</dbReference>
<dbReference type="PANTHER" id="PTHR47926:SF406">
    <property type="entry name" value="REPEAT (PPR) SUPERFAMILY PROTEIN, PUTATIVE-RELATED"/>
    <property type="match status" value="1"/>
</dbReference>
<dbReference type="EMBL" id="JACGWL010000010">
    <property type="protein sequence ID" value="KAK4393236.1"/>
    <property type="molecule type" value="Genomic_DNA"/>
</dbReference>
<accession>A0AAE1WH63</accession>
<sequence>MHGNVEVAEKAASALLQLEPQDSSAYVLLSNIYADAEMWSEVSKMRKIMRHGRLKKEPGCSWIEIQSEVHMFLVGDKAHPRCEEIYKNLDMLIAEMKWDGYIPYGEIMTSDGDMVDDEQQLCAVSSF</sequence>
<protein>
    <submittedName>
        <fullName evidence="1">Pentatricopeptide repeat-containing protein, mitochondrial</fullName>
    </submittedName>
</protein>
<dbReference type="InterPro" id="IPR046849">
    <property type="entry name" value="E2_motif"/>
</dbReference>
<dbReference type="InterPro" id="IPR046848">
    <property type="entry name" value="E_motif"/>
</dbReference>
<dbReference type="GO" id="GO:0009451">
    <property type="term" value="P:RNA modification"/>
    <property type="evidence" value="ECO:0007669"/>
    <property type="project" value="InterPro"/>
</dbReference>
<dbReference type="GO" id="GO:0003723">
    <property type="term" value="F:RNA binding"/>
    <property type="evidence" value="ECO:0007669"/>
    <property type="project" value="InterPro"/>
</dbReference>
<gene>
    <name evidence="1" type="ORF">Sango_1794400</name>
</gene>
<dbReference type="PANTHER" id="PTHR47926">
    <property type="entry name" value="PENTATRICOPEPTIDE REPEAT-CONTAINING PROTEIN"/>
    <property type="match status" value="1"/>
</dbReference>